<feature type="region of interest" description="Disordered" evidence="1">
    <location>
        <begin position="299"/>
        <end position="320"/>
    </location>
</feature>
<protein>
    <submittedName>
        <fullName evidence="3">Uncharacterized protein</fullName>
    </submittedName>
</protein>
<feature type="compositionally biased region" description="Low complexity" evidence="1">
    <location>
        <begin position="189"/>
        <end position="205"/>
    </location>
</feature>
<feature type="compositionally biased region" description="Acidic residues" evidence="1">
    <location>
        <begin position="104"/>
        <end position="116"/>
    </location>
</feature>
<dbReference type="AlphaFoldDB" id="A0ABD3MCK0"/>
<dbReference type="Proteomes" id="UP001530293">
    <property type="component" value="Unassembled WGS sequence"/>
</dbReference>
<evidence type="ECO:0000256" key="1">
    <source>
        <dbReference type="SAM" id="MobiDB-lite"/>
    </source>
</evidence>
<keyword evidence="2" id="KW-1133">Transmembrane helix</keyword>
<organism evidence="3 4">
    <name type="scientific">Discostella pseudostelligera</name>
    <dbReference type="NCBI Taxonomy" id="259834"/>
    <lineage>
        <taxon>Eukaryota</taxon>
        <taxon>Sar</taxon>
        <taxon>Stramenopiles</taxon>
        <taxon>Ochrophyta</taxon>
        <taxon>Bacillariophyta</taxon>
        <taxon>Coscinodiscophyceae</taxon>
        <taxon>Thalassiosirophycidae</taxon>
        <taxon>Stephanodiscales</taxon>
        <taxon>Stephanodiscaceae</taxon>
        <taxon>Discostella</taxon>
    </lineage>
</organism>
<evidence type="ECO:0000256" key="2">
    <source>
        <dbReference type="SAM" id="Phobius"/>
    </source>
</evidence>
<proteinExistence type="predicted"/>
<feature type="region of interest" description="Disordered" evidence="1">
    <location>
        <begin position="170"/>
        <end position="207"/>
    </location>
</feature>
<dbReference type="EMBL" id="JALLBG020000147">
    <property type="protein sequence ID" value="KAL3761734.1"/>
    <property type="molecule type" value="Genomic_DNA"/>
</dbReference>
<comment type="caution">
    <text evidence="3">The sequence shown here is derived from an EMBL/GenBank/DDBJ whole genome shotgun (WGS) entry which is preliminary data.</text>
</comment>
<evidence type="ECO:0000313" key="3">
    <source>
        <dbReference type="EMBL" id="KAL3761734.1"/>
    </source>
</evidence>
<keyword evidence="2" id="KW-0472">Membrane</keyword>
<keyword evidence="2" id="KW-0812">Transmembrane</keyword>
<feature type="region of interest" description="Disordered" evidence="1">
    <location>
        <begin position="239"/>
        <end position="267"/>
    </location>
</feature>
<reference evidence="3 4" key="1">
    <citation type="submission" date="2024-10" db="EMBL/GenBank/DDBJ databases">
        <title>Updated reference genomes for cyclostephanoid diatoms.</title>
        <authorList>
            <person name="Roberts W.R."/>
            <person name="Alverson A.J."/>
        </authorList>
    </citation>
    <scope>NUCLEOTIDE SEQUENCE [LARGE SCALE GENOMIC DNA]</scope>
    <source>
        <strain evidence="3 4">AJA232-27</strain>
    </source>
</reference>
<feature type="compositionally biased region" description="Low complexity" evidence="1">
    <location>
        <begin position="117"/>
        <end position="127"/>
    </location>
</feature>
<evidence type="ECO:0000313" key="4">
    <source>
        <dbReference type="Proteomes" id="UP001530293"/>
    </source>
</evidence>
<accession>A0ABD3MCK0</accession>
<name>A0ABD3MCK0_9STRA</name>
<sequence length="338" mass="36257">MPVRQRSPTNNATTTLPEDPMAFQTIRGRNPDGSTTVYHVHESVLHGGGGNGMSYAGSYSDNNMMYGAQSAYGTPYAGHQYQQHQQQLQQQPYIVYAQRASKEDSDDESSSDDEDTTPSSTIVPSTTQKRSLFRKCNRTSIPCVLLGIVMAISFIVGYVFMVESIVNHSRKPPAATSSTQQHGMSIERSSGNGSNSGSSSENNGNPQQPLMEVAQLLNLEPQYFVVNKVLQPVNAAEVPPSSLSMQSSQSLGVGVGQPRSMSTATTTTATRTRDVVNGGVAEQQQLRGVVQQSRNSIGIPNGEKVDGAASEQQSQSFVMSDVSRTVDLEYPIGGDGPV</sequence>
<keyword evidence="4" id="KW-1185">Reference proteome</keyword>
<gene>
    <name evidence="3" type="ORF">ACHAWU_001250</name>
</gene>
<feature type="region of interest" description="Disordered" evidence="1">
    <location>
        <begin position="99"/>
        <end position="129"/>
    </location>
</feature>
<feature type="transmembrane region" description="Helical" evidence="2">
    <location>
        <begin position="139"/>
        <end position="161"/>
    </location>
</feature>